<evidence type="ECO:0000259" key="3">
    <source>
        <dbReference type="PROSITE" id="PS50011"/>
    </source>
</evidence>
<evidence type="ECO:0000313" key="4">
    <source>
        <dbReference type="EMBL" id="KAG0259982.1"/>
    </source>
</evidence>
<dbReference type="InterPro" id="IPR000719">
    <property type="entry name" value="Prot_kinase_dom"/>
</dbReference>
<dbReference type="Proteomes" id="UP000807716">
    <property type="component" value="Unassembled WGS sequence"/>
</dbReference>
<accession>A0A9P6Q6Y7</accession>
<reference evidence="4" key="1">
    <citation type="journal article" date="2020" name="Fungal Divers.">
        <title>Resolving the Mortierellaceae phylogeny through synthesis of multi-gene phylogenetics and phylogenomics.</title>
        <authorList>
            <person name="Vandepol N."/>
            <person name="Liber J."/>
            <person name="Desiro A."/>
            <person name="Na H."/>
            <person name="Kennedy M."/>
            <person name="Barry K."/>
            <person name="Grigoriev I.V."/>
            <person name="Miller A.N."/>
            <person name="O'Donnell K."/>
            <person name="Stajich J.E."/>
            <person name="Bonito G."/>
        </authorList>
    </citation>
    <scope>NUCLEOTIDE SEQUENCE</scope>
    <source>
        <strain evidence="4">BC1065</strain>
    </source>
</reference>
<dbReference type="AlphaFoldDB" id="A0A9P6Q6Y7"/>
<evidence type="ECO:0000313" key="5">
    <source>
        <dbReference type="Proteomes" id="UP000807716"/>
    </source>
</evidence>
<keyword evidence="2" id="KW-0067">ATP-binding</keyword>
<dbReference type="GO" id="GO:0005524">
    <property type="term" value="F:ATP binding"/>
    <property type="evidence" value="ECO:0007669"/>
    <property type="project" value="UniProtKB-KW"/>
</dbReference>
<dbReference type="GO" id="GO:0004672">
    <property type="term" value="F:protein kinase activity"/>
    <property type="evidence" value="ECO:0007669"/>
    <property type="project" value="InterPro"/>
</dbReference>
<organism evidence="4 5">
    <name type="scientific">Actinomortierella ambigua</name>
    <dbReference type="NCBI Taxonomy" id="1343610"/>
    <lineage>
        <taxon>Eukaryota</taxon>
        <taxon>Fungi</taxon>
        <taxon>Fungi incertae sedis</taxon>
        <taxon>Mucoromycota</taxon>
        <taxon>Mortierellomycotina</taxon>
        <taxon>Mortierellomycetes</taxon>
        <taxon>Mortierellales</taxon>
        <taxon>Mortierellaceae</taxon>
        <taxon>Actinomortierella</taxon>
    </lineage>
</organism>
<dbReference type="Gene3D" id="1.10.510.10">
    <property type="entry name" value="Transferase(Phosphotransferase) domain 1"/>
    <property type="match status" value="1"/>
</dbReference>
<sequence length="439" mass="49191">MITRSCNDSLAVVPDANSIISLESLDSLVESIRQRRRKVKAMPDACRELNEHCELAYDVARQAISNSVDHQRLSKALGQVSTLFSKMSSSWYIWTTGSNLGSKITTARGEVSEALNTYLDLPPTPNSGLDVQQTTPEQTALQRELAELTKSLKEAERPRGKALKIYERGVVYISPEALARWITNLGMFLEKVDLQTVRFGELFWTFFGDGMVLVKCVSNIPGTTKEDTIQRVKALTHWMRHCEGIMQVQAIQFPDMIIYGSKNAIPLDVYLRQNELDSRDKWVLALKIASALSYVHGCEIIHRDIRAASVFMVEETPGVFEPKLAGFEICRSEASVSIGPRDDDVWHSPERRHGSSKETDVYAFGVLMYEIAMGGPPPCTVHTTPPGMALRQNVDIWVAMSTPAFSSPRYVKLMRRCLAEDFLSRPSMADVFTELSDGY</sequence>
<dbReference type="PANTHER" id="PTHR24418">
    <property type="entry name" value="TYROSINE-PROTEIN KINASE"/>
    <property type="match status" value="1"/>
</dbReference>
<proteinExistence type="predicted"/>
<dbReference type="OrthoDB" id="3269467at2759"/>
<comment type="caution">
    <text evidence="4">The sequence shown here is derived from an EMBL/GenBank/DDBJ whole genome shotgun (WGS) entry which is preliminary data.</text>
</comment>
<evidence type="ECO:0000256" key="2">
    <source>
        <dbReference type="ARBA" id="ARBA00022840"/>
    </source>
</evidence>
<dbReference type="Pfam" id="PF07714">
    <property type="entry name" value="PK_Tyr_Ser-Thr"/>
    <property type="match status" value="1"/>
</dbReference>
<dbReference type="EMBL" id="JAAAJB010000264">
    <property type="protein sequence ID" value="KAG0259982.1"/>
    <property type="molecule type" value="Genomic_DNA"/>
</dbReference>
<dbReference type="SUPFAM" id="SSF56112">
    <property type="entry name" value="Protein kinase-like (PK-like)"/>
    <property type="match status" value="1"/>
</dbReference>
<feature type="domain" description="Protein kinase" evidence="3">
    <location>
        <begin position="188"/>
        <end position="439"/>
    </location>
</feature>
<dbReference type="PROSITE" id="PS50011">
    <property type="entry name" value="PROTEIN_KINASE_DOM"/>
    <property type="match status" value="1"/>
</dbReference>
<keyword evidence="5" id="KW-1185">Reference proteome</keyword>
<gene>
    <name evidence="4" type="ORF">DFQ27_003794</name>
</gene>
<evidence type="ECO:0000256" key="1">
    <source>
        <dbReference type="ARBA" id="ARBA00022741"/>
    </source>
</evidence>
<dbReference type="InterPro" id="IPR050198">
    <property type="entry name" value="Non-receptor_tyrosine_kinases"/>
</dbReference>
<dbReference type="InterPro" id="IPR001245">
    <property type="entry name" value="Ser-Thr/Tyr_kinase_cat_dom"/>
</dbReference>
<protein>
    <recommendedName>
        <fullName evidence="3">Protein kinase domain-containing protein</fullName>
    </recommendedName>
</protein>
<keyword evidence="1" id="KW-0547">Nucleotide-binding</keyword>
<dbReference type="InterPro" id="IPR011009">
    <property type="entry name" value="Kinase-like_dom_sf"/>
</dbReference>
<name>A0A9P6Q6Y7_9FUNG</name>